<evidence type="ECO:0008006" key="5">
    <source>
        <dbReference type="Google" id="ProtNLM"/>
    </source>
</evidence>
<organism evidence="3 4">
    <name type="scientific">Brassica oleracea var. oleracea</name>
    <dbReference type="NCBI Taxonomy" id="109376"/>
    <lineage>
        <taxon>Eukaryota</taxon>
        <taxon>Viridiplantae</taxon>
        <taxon>Streptophyta</taxon>
        <taxon>Embryophyta</taxon>
        <taxon>Tracheophyta</taxon>
        <taxon>Spermatophyta</taxon>
        <taxon>Magnoliopsida</taxon>
        <taxon>eudicotyledons</taxon>
        <taxon>Gunneridae</taxon>
        <taxon>Pentapetalae</taxon>
        <taxon>rosids</taxon>
        <taxon>malvids</taxon>
        <taxon>Brassicales</taxon>
        <taxon>Brassicaceae</taxon>
        <taxon>Brassiceae</taxon>
        <taxon>Brassica</taxon>
    </lineage>
</organism>
<dbReference type="STRING" id="109376.A0A0D3CW80"/>
<protein>
    <recommendedName>
        <fullName evidence="5">Pectate lyase</fullName>
    </recommendedName>
</protein>
<dbReference type="PRINTS" id="PR00807">
    <property type="entry name" value="AMBALLERGEN"/>
</dbReference>
<sequence>MTVGDATRNVRKTDNDRFGKHAIGGRDGKIYMVTDPRDKYAVNPKPGTLRHAVIQEEPLWIIFSRDMIIKLKEELIMNSFKTIDGRGASVHIAGGACIYSPVRDPMHPDFSFTMSFGHKFLSWGHTLIFLL</sequence>
<dbReference type="InterPro" id="IPR045032">
    <property type="entry name" value="PEL"/>
</dbReference>
<name>A0A0D3CW80_BRAOL</name>
<dbReference type="eggNOG" id="ENOG502QQ5F">
    <property type="taxonomic scope" value="Eukaryota"/>
</dbReference>
<evidence type="ECO:0000313" key="4">
    <source>
        <dbReference type="Proteomes" id="UP000032141"/>
    </source>
</evidence>
<comment type="similarity">
    <text evidence="1">Belongs to the polysaccharide lyase 1 family.</text>
</comment>
<evidence type="ECO:0000313" key="3">
    <source>
        <dbReference type="EnsemblPlants" id="Bo6g083450.1"/>
    </source>
</evidence>
<accession>A0A0D3CW80</accession>
<dbReference type="Proteomes" id="UP000032141">
    <property type="component" value="Chromosome C6"/>
</dbReference>
<dbReference type="OMA" id="HINGAGC"/>
<dbReference type="SUPFAM" id="SSF51126">
    <property type="entry name" value="Pectin lyase-like"/>
    <property type="match status" value="1"/>
</dbReference>
<dbReference type="AlphaFoldDB" id="A0A0D3CW80"/>
<dbReference type="InterPro" id="IPR011050">
    <property type="entry name" value="Pectin_lyase_fold/virulence"/>
</dbReference>
<keyword evidence="4" id="KW-1185">Reference proteome</keyword>
<evidence type="ECO:0000256" key="1">
    <source>
        <dbReference type="ARBA" id="ARBA00010980"/>
    </source>
</evidence>
<dbReference type="InterPro" id="IPR018082">
    <property type="entry name" value="AmbAllergen"/>
</dbReference>
<evidence type="ECO:0000256" key="2">
    <source>
        <dbReference type="ARBA" id="ARBA00022729"/>
    </source>
</evidence>
<reference evidence="3" key="2">
    <citation type="submission" date="2015-03" db="UniProtKB">
        <authorList>
            <consortium name="EnsemblPlants"/>
        </authorList>
    </citation>
    <scope>IDENTIFICATION</scope>
</reference>
<dbReference type="PANTHER" id="PTHR31683:SF164">
    <property type="entry name" value="PECTATE LYASE 5-RELATED"/>
    <property type="match status" value="1"/>
</dbReference>
<dbReference type="Gramene" id="Bo6g083450.1">
    <property type="protein sequence ID" value="Bo6g083450.1"/>
    <property type="gene ID" value="Bo6g083450"/>
</dbReference>
<dbReference type="InterPro" id="IPR012334">
    <property type="entry name" value="Pectin_lyas_fold"/>
</dbReference>
<dbReference type="PANTHER" id="PTHR31683">
    <property type="entry name" value="PECTATE LYASE 18-RELATED"/>
    <property type="match status" value="1"/>
</dbReference>
<keyword evidence="2" id="KW-0732">Signal</keyword>
<dbReference type="EnsemblPlants" id="Bo6g083450.1">
    <property type="protein sequence ID" value="Bo6g083450.1"/>
    <property type="gene ID" value="Bo6g083450"/>
</dbReference>
<dbReference type="GO" id="GO:0030570">
    <property type="term" value="F:pectate lyase activity"/>
    <property type="evidence" value="ECO:0007669"/>
    <property type="project" value="InterPro"/>
</dbReference>
<proteinExistence type="inferred from homology"/>
<dbReference type="Gene3D" id="2.160.20.10">
    <property type="entry name" value="Single-stranded right-handed beta-helix, Pectin lyase-like"/>
    <property type="match status" value="1"/>
</dbReference>
<dbReference type="HOGENOM" id="CLU_1930466_0_0_1"/>
<reference evidence="3 4" key="1">
    <citation type="journal article" date="2014" name="Genome Biol.">
        <title>Transcriptome and methylome profiling reveals relics of genome dominance in the mesopolyploid Brassica oleracea.</title>
        <authorList>
            <person name="Parkin I.A."/>
            <person name="Koh C."/>
            <person name="Tang H."/>
            <person name="Robinson S.J."/>
            <person name="Kagale S."/>
            <person name="Clarke W.E."/>
            <person name="Town C.D."/>
            <person name="Nixon J."/>
            <person name="Krishnakumar V."/>
            <person name="Bidwell S.L."/>
            <person name="Denoeud F."/>
            <person name="Belcram H."/>
            <person name="Links M.G."/>
            <person name="Just J."/>
            <person name="Clarke C."/>
            <person name="Bender T."/>
            <person name="Huebert T."/>
            <person name="Mason A.S."/>
            <person name="Pires J.C."/>
            <person name="Barker G."/>
            <person name="Moore J."/>
            <person name="Walley P.G."/>
            <person name="Manoli S."/>
            <person name="Batley J."/>
            <person name="Edwards D."/>
            <person name="Nelson M.N."/>
            <person name="Wang X."/>
            <person name="Paterson A.H."/>
            <person name="King G."/>
            <person name="Bancroft I."/>
            <person name="Chalhoub B."/>
            <person name="Sharpe A.G."/>
        </authorList>
    </citation>
    <scope>NUCLEOTIDE SEQUENCE</scope>
    <source>
        <strain evidence="3 4">cv. TO1000</strain>
    </source>
</reference>